<feature type="compositionally biased region" description="Basic and acidic residues" evidence="1">
    <location>
        <begin position="119"/>
        <end position="129"/>
    </location>
</feature>
<comment type="caution">
    <text evidence="2">The sequence shown here is derived from an EMBL/GenBank/DDBJ whole genome shotgun (WGS) entry which is preliminary data.</text>
</comment>
<proteinExistence type="predicted"/>
<name>A0ABR3XYM6_9PEZI</name>
<reference evidence="2 3" key="1">
    <citation type="journal article" date="2024" name="Commun. Biol.">
        <title>Comparative genomic analysis of thermophilic fungi reveals convergent evolutionary adaptations and gene losses.</title>
        <authorList>
            <person name="Steindorff A.S."/>
            <person name="Aguilar-Pontes M.V."/>
            <person name="Robinson A.J."/>
            <person name="Andreopoulos B."/>
            <person name="LaButti K."/>
            <person name="Kuo A."/>
            <person name="Mondo S."/>
            <person name="Riley R."/>
            <person name="Otillar R."/>
            <person name="Haridas S."/>
            <person name="Lipzen A."/>
            <person name="Grimwood J."/>
            <person name="Schmutz J."/>
            <person name="Clum A."/>
            <person name="Reid I.D."/>
            <person name="Moisan M.C."/>
            <person name="Butler G."/>
            <person name="Nguyen T.T.M."/>
            <person name="Dewar K."/>
            <person name="Conant G."/>
            <person name="Drula E."/>
            <person name="Henrissat B."/>
            <person name="Hansel C."/>
            <person name="Singer S."/>
            <person name="Hutchinson M.I."/>
            <person name="de Vries R.P."/>
            <person name="Natvig D.O."/>
            <person name="Powell A.J."/>
            <person name="Tsang A."/>
            <person name="Grigoriev I.V."/>
        </authorList>
    </citation>
    <scope>NUCLEOTIDE SEQUENCE [LARGE SCALE GENOMIC DNA]</scope>
    <source>
        <strain evidence="2 3">ATCC 24622</strain>
    </source>
</reference>
<keyword evidence="3" id="KW-1185">Reference proteome</keyword>
<evidence type="ECO:0000313" key="3">
    <source>
        <dbReference type="Proteomes" id="UP001586593"/>
    </source>
</evidence>
<dbReference type="EMBL" id="JAZHXJ010000029">
    <property type="protein sequence ID" value="KAL1880775.1"/>
    <property type="molecule type" value="Genomic_DNA"/>
</dbReference>
<dbReference type="Proteomes" id="UP001586593">
    <property type="component" value="Unassembled WGS sequence"/>
</dbReference>
<organism evidence="2 3">
    <name type="scientific">Phialemonium thermophilum</name>
    <dbReference type="NCBI Taxonomy" id="223376"/>
    <lineage>
        <taxon>Eukaryota</taxon>
        <taxon>Fungi</taxon>
        <taxon>Dikarya</taxon>
        <taxon>Ascomycota</taxon>
        <taxon>Pezizomycotina</taxon>
        <taxon>Sordariomycetes</taxon>
        <taxon>Sordariomycetidae</taxon>
        <taxon>Cephalothecales</taxon>
        <taxon>Cephalothecaceae</taxon>
        <taxon>Phialemonium</taxon>
    </lineage>
</organism>
<evidence type="ECO:0000256" key="1">
    <source>
        <dbReference type="SAM" id="MobiDB-lite"/>
    </source>
</evidence>
<feature type="compositionally biased region" description="Polar residues" evidence="1">
    <location>
        <begin position="56"/>
        <end position="69"/>
    </location>
</feature>
<protein>
    <submittedName>
        <fullName evidence="2">Uncharacterized protein</fullName>
    </submittedName>
</protein>
<sequence length="129" mass="14569">MILSGHKSATYLATHKIHFNCKVQMKHIIFMRVQDRQHNHVILRTRASTKRLDNARTPNANAANQQSWIDPTPSYPSSPSSLRARKYPKDIARSAQHLGPKVLVGPDEETPPLGSTIRDSPKLKSTFDF</sequence>
<feature type="region of interest" description="Disordered" evidence="1">
    <location>
        <begin position="44"/>
        <end position="129"/>
    </location>
</feature>
<gene>
    <name evidence="2" type="ORF">VTK73DRAFT_5160</name>
</gene>
<accession>A0ABR3XYM6</accession>
<evidence type="ECO:0000313" key="2">
    <source>
        <dbReference type="EMBL" id="KAL1880775.1"/>
    </source>
</evidence>
<feature type="compositionally biased region" description="Low complexity" evidence="1">
    <location>
        <begin position="71"/>
        <end position="81"/>
    </location>
</feature>